<dbReference type="PROSITE" id="PS51733">
    <property type="entry name" value="BPL_LPL_CATALYTIC"/>
    <property type="match status" value="1"/>
</dbReference>
<evidence type="ECO:0000256" key="4">
    <source>
        <dbReference type="ARBA" id="ARBA00015925"/>
    </source>
</evidence>
<dbReference type="Pfam" id="PF21948">
    <property type="entry name" value="LplA-B_cat"/>
    <property type="match status" value="1"/>
</dbReference>
<feature type="domain" description="BPL/LPL catalytic" evidence="6">
    <location>
        <begin position="144"/>
        <end position="329"/>
    </location>
</feature>
<dbReference type="NCBIfam" id="TIGR00545">
    <property type="entry name" value="lipoyltrans"/>
    <property type="match status" value="1"/>
</dbReference>
<accession>A0AAN8A8E6</accession>
<comment type="caution">
    <text evidence="7">The sequence shown here is derived from an EMBL/GenBank/DDBJ whole genome shotgun (WGS) entry which is preliminary data.</text>
</comment>
<dbReference type="GO" id="GO:0009249">
    <property type="term" value="P:protein lipoylation"/>
    <property type="evidence" value="ECO:0007669"/>
    <property type="project" value="InterPro"/>
</dbReference>
<gene>
    <name evidence="7" type="ORF">RI543_003185</name>
</gene>
<dbReference type="PANTHER" id="PTHR12561">
    <property type="entry name" value="LIPOATE-PROTEIN LIGASE"/>
    <property type="match status" value="1"/>
</dbReference>
<dbReference type="GO" id="GO:0017118">
    <property type="term" value="F:lipoyltransferase activity"/>
    <property type="evidence" value="ECO:0007669"/>
    <property type="project" value="TreeGrafter"/>
</dbReference>
<evidence type="ECO:0000313" key="7">
    <source>
        <dbReference type="EMBL" id="KAK5779295.1"/>
    </source>
</evidence>
<proteinExistence type="inferred from homology"/>
<name>A0AAN8A8E6_9SACH</name>
<feature type="coiled-coil region" evidence="5">
    <location>
        <begin position="43"/>
        <end position="89"/>
    </location>
</feature>
<comment type="similarity">
    <text evidence="3">Belongs to the LplA family.</text>
</comment>
<dbReference type="InterPro" id="IPR004143">
    <property type="entry name" value="BPL_LPL_catalytic"/>
</dbReference>
<dbReference type="Proteomes" id="UP001306508">
    <property type="component" value="Unassembled WGS sequence"/>
</dbReference>
<comment type="function">
    <text evidence="1">Catalyzes both the ATP-dependent activation of exogenously supplied lipoate to lipoyl-AMP and the transfer of the activated lipoyl onto the lipoyl domains of lipoate-dependent enzymes.</text>
</comment>
<evidence type="ECO:0000256" key="1">
    <source>
        <dbReference type="ARBA" id="ARBA00003253"/>
    </source>
</evidence>
<dbReference type="InterPro" id="IPR045864">
    <property type="entry name" value="aa-tRNA-synth_II/BPL/LPL"/>
</dbReference>
<keyword evidence="8" id="KW-1185">Reference proteome</keyword>
<evidence type="ECO:0000313" key="8">
    <source>
        <dbReference type="Proteomes" id="UP001306508"/>
    </source>
</evidence>
<protein>
    <recommendedName>
        <fullName evidence="4">Putative lipoate-protein ligase A</fullName>
    </recommendedName>
</protein>
<dbReference type="AlphaFoldDB" id="A0AAN8A8E6"/>
<dbReference type="PANTHER" id="PTHR12561:SF3">
    <property type="entry name" value="LIPOYLTRANSFERASE 1, MITOCHONDRIAL"/>
    <property type="match status" value="1"/>
</dbReference>
<dbReference type="SUPFAM" id="SSF55681">
    <property type="entry name" value="Class II aaRS and biotin synthetases"/>
    <property type="match status" value="1"/>
</dbReference>
<dbReference type="InterPro" id="IPR004562">
    <property type="entry name" value="LipoylTrfase_LipoateP_Ligase"/>
</dbReference>
<keyword evidence="5" id="KW-0175">Coiled coil</keyword>
<comment type="pathway">
    <text evidence="2">Protein modification; protein lipoylation via exogenous pathway; protein N(6)-(lipoyl)lysine from lipoate: step 2/2.</text>
</comment>
<dbReference type="EMBL" id="JAWIZZ010000047">
    <property type="protein sequence ID" value="KAK5779295.1"/>
    <property type="molecule type" value="Genomic_DNA"/>
</dbReference>
<evidence type="ECO:0000256" key="3">
    <source>
        <dbReference type="ARBA" id="ARBA00008242"/>
    </source>
</evidence>
<evidence type="ECO:0000259" key="6">
    <source>
        <dbReference type="PROSITE" id="PS51733"/>
    </source>
</evidence>
<reference evidence="8" key="1">
    <citation type="submission" date="2023-07" db="EMBL/GenBank/DDBJ databases">
        <title>A draft genome of Kazachstania heterogenica Y-27499.</title>
        <authorList>
            <person name="Donic C."/>
            <person name="Kralova J.S."/>
            <person name="Fidel L."/>
            <person name="Ben-Dor S."/>
            <person name="Jung S."/>
        </authorList>
    </citation>
    <scope>NUCLEOTIDE SEQUENCE [LARGE SCALE GENOMIC DNA]</scope>
    <source>
        <strain evidence="8">Y27499</strain>
    </source>
</reference>
<dbReference type="Gene3D" id="3.30.930.10">
    <property type="entry name" value="Bira Bifunctional Protein, Domain 2"/>
    <property type="match status" value="1"/>
</dbReference>
<evidence type="ECO:0000256" key="5">
    <source>
        <dbReference type="SAM" id="Coils"/>
    </source>
</evidence>
<dbReference type="GO" id="GO:0005739">
    <property type="term" value="C:mitochondrion"/>
    <property type="evidence" value="ECO:0007669"/>
    <property type="project" value="TreeGrafter"/>
</dbReference>
<organism evidence="7 8">
    <name type="scientific">Arxiozyma heterogenica</name>
    <dbReference type="NCBI Taxonomy" id="278026"/>
    <lineage>
        <taxon>Eukaryota</taxon>
        <taxon>Fungi</taxon>
        <taxon>Dikarya</taxon>
        <taxon>Ascomycota</taxon>
        <taxon>Saccharomycotina</taxon>
        <taxon>Saccharomycetes</taxon>
        <taxon>Saccharomycetales</taxon>
        <taxon>Saccharomycetaceae</taxon>
        <taxon>Arxiozyma</taxon>
    </lineage>
</organism>
<evidence type="ECO:0000256" key="2">
    <source>
        <dbReference type="ARBA" id="ARBA00005085"/>
    </source>
</evidence>
<sequence>MSIRNVVRYSRFRSANALYTMINHSKFNKKNFHSNLTNAPFDLEDADDKYKELNNMYANMFTRNPNDEKSVLKDNEEIYKSELDELNEEFDNLTTFSVLDNKLFEQIISNPGRFVIQSLSSNPYYNLALEDYIFRHTPFDAMKPFYSERLLFYINRKCAVIGRNQVIWRELYVKELERRGYEILRRFSGGGSVIHDLGNVNFSFLTSRSNFDTSFFTNLIVEWLNFNYQCNGDYKLTKRGDILYKGKKCSGSAFKISKGKAYHHGTMLVDSQINAFSGLLKPKELPGIKWDSPSVESVRSSISNISINDVNEFIRICKDGFSKYYGIKGRNSIPVYYCNDYETINEEIKNTMNKLKSHKWKYDAGPKFKVHLSEPLKHKTIEVEHGRIVCCTDKNIIGMSFEQYARNYLE</sequence>
<dbReference type="CDD" id="cd16443">
    <property type="entry name" value="LplA"/>
    <property type="match status" value="1"/>
</dbReference>